<evidence type="ECO:0000256" key="1">
    <source>
        <dbReference type="ARBA" id="ARBA00022603"/>
    </source>
</evidence>
<evidence type="ECO:0000256" key="4">
    <source>
        <dbReference type="ARBA" id="ARBA00038277"/>
    </source>
</evidence>
<dbReference type="GeneID" id="31005822"/>
<dbReference type="GO" id="GO:0008171">
    <property type="term" value="F:O-methyltransferase activity"/>
    <property type="evidence" value="ECO:0007669"/>
    <property type="project" value="InterPro"/>
</dbReference>
<dbReference type="PANTHER" id="PTHR43712">
    <property type="entry name" value="PUTATIVE (AFU_ORTHOLOGUE AFUA_4G14580)-RELATED"/>
    <property type="match status" value="1"/>
</dbReference>
<keyword evidence="3" id="KW-0949">S-adenosyl-L-methionine</keyword>
<keyword evidence="2" id="KW-0808">Transferase</keyword>
<dbReference type="GO" id="GO:0032259">
    <property type="term" value="P:methylation"/>
    <property type="evidence" value="ECO:0007669"/>
    <property type="project" value="UniProtKB-KW"/>
</dbReference>
<sequence length="459" mass="51368">MDQANSSTREASSFDEESDEEDHLMNPSLYSDDCTDLHVFHSQVDMVDYYHGPLSLFVLCKQFRSCALSVSDAKYDAPPLRDILQSLCESAGVLEPFPPFGDQPSINLLPKQQANTVLSHFFQHVDCVTDIFVKSSLLAHVERIYSHQAGREERDKAAQQSIYHFNILPAIPLEGGATYTEISAKVGLSERKLKTVVRKAIINCMVRENAPEHVVHTASSALLLRNRNMMDYYGFFVEQMFPASAKLAEALEKYQDCAAAQDTAFDPAFNTNETLFKFLEQHPKLQARFVGAMESNIRPWAELGEATVIDVGGSSGFMSVELAQRYPNLKMVVEDYKNTVEQGAAQLPPELADRVKFVPHNLFDLQPVAGAEIYILHHICHDWSAENSVKIIKQILPAMKPGSKILLVEIVVSMLNAQERSESGWREIITRADSKLGLTHIITLHGSTDSIIEISLREN</sequence>
<organism evidence="7 8">
    <name type="scientific">Talaromyces atroroseus</name>
    <dbReference type="NCBI Taxonomy" id="1441469"/>
    <lineage>
        <taxon>Eukaryota</taxon>
        <taxon>Fungi</taxon>
        <taxon>Dikarya</taxon>
        <taxon>Ascomycota</taxon>
        <taxon>Pezizomycotina</taxon>
        <taxon>Eurotiomycetes</taxon>
        <taxon>Eurotiomycetidae</taxon>
        <taxon>Eurotiales</taxon>
        <taxon>Trichocomaceae</taxon>
        <taxon>Talaromyces</taxon>
        <taxon>Talaromyces sect. Trachyspermi</taxon>
    </lineage>
</organism>
<proteinExistence type="inferred from homology"/>
<evidence type="ECO:0000313" key="8">
    <source>
        <dbReference type="Proteomes" id="UP000214365"/>
    </source>
</evidence>
<evidence type="ECO:0000256" key="2">
    <source>
        <dbReference type="ARBA" id="ARBA00022679"/>
    </source>
</evidence>
<reference evidence="7 8" key="1">
    <citation type="submission" date="2015-06" db="EMBL/GenBank/DDBJ databases">
        <title>Talaromyces atroroseus IBT 11181 draft genome.</title>
        <authorList>
            <person name="Rasmussen K.B."/>
            <person name="Rasmussen S."/>
            <person name="Petersen B."/>
            <person name="Sicheritz-Ponten T."/>
            <person name="Mortensen U.H."/>
            <person name="Thrane U."/>
        </authorList>
    </citation>
    <scope>NUCLEOTIDE SEQUENCE [LARGE SCALE GENOMIC DNA]</scope>
    <source>
        <strain evidence="7 8">IBT 11181</strain>
    </source>
</reference>
<dbReference type="RefSeq" id="XP_020118590.1">
    <property type="nucleotide sequence ID" value="XM_020268758.1"/>
</dbReference>
<feature type="domain" description="O-methyltransferase C-terminal" evidence="6">
    <location>
        <begin position="306"/>
        <end position="419"/>
    </location>
</feature>
<dbReference type="InterPro" id="IPR029063">
    <property type="entry name" value="SAM-dependent_MTases_sf"/>
</dbReference>
<dbReference type="AlphaFoldDB" id="A0A225AS93"/>
<dbReference type="InterPro" id="IPR001077">
    <property type="entry name" value="COMT_C"/>
</dbReference>
<evidence type="ECO:0000259" key="6">
    <source>
        <dbReference type="Pfam" id="PF00891"/>
    </source>
</evidence>
<dbReference type="Proteomes" id="UP000214365">
    <property type="component" value="Unassembled WGS sequence"/>
</dbReference>
<name>A0A225AS93_TALAT</name>
<comment type="caution">
    <text evidence="7">The sequence shown here is derived from an EMBL/GenBank/DDBJ whole genome shotgun (WGS) entry which is preliminary data.</text>
</comment>
<dbReference type="PROSITE" id="PS51683">
    <property type="entry name" value="SAM_OMT_II"/>
    <property type="match status" value="1"/>
</dbReference>
<protein>
    <recommendedName>
        <fullName evidence="6">O-methyltransferase C-terminal domain-containing protein</fullName>
    </recommendedName>
</protein>
<evidence type="ECO:0000313" key="7">
    <source>
        <dbReference type="EMBL" id="OKL58469.1"/>
    </source>
</evidence>
<feature type="region of interest" description="Disordered" evidence="5">
    <location>
        <begin position="1"/>
        <end position="27"/>
    </location>
</feature>
<feature type="compositionally biased region" description="Acidic residues" evidence="5">
    <location>
        <begin position="13"/>
        <end position="22"/>
    </location>
</feature>
<dbReference type="SUPFAM" id="SSF53335">
    <property type="entry name" value="S-adenosyl-L-methionine-dependent methyltransferases"/>
    <property type="match status" value="1"/>
</dbReference>
<gene>
    <name evidence="7" type="ORF">UA08_06066</name>
</gene>
<dbReference type="Pfam" id="PF00891">
    <property type="entry name" value="Methyltransf_2"/>
    <property type="match status" value="1"/>
</dbReference>
<dbReference type="STRING" id="1441469.A0A225AS93"/>
<dbReference type="Gene3D" id="3.40.50.150">
    <property type="entry name" value="Vaccinia Virus protein VP39"/>
    <property type="match status" value="1"/>
</dbReference>
<dbReference type="InterPro" id="IPR016461">
    <property type="entry name" value="COMT-like"/>
</dbReference>
<evidence type="ECO:0000256" key="5">
    <source>
        <dbReference type="SAM" id="MobiDB-lite"/>
    </source>
</evidence>
<keyword evidence="8" id="KW-1185">Reference proteome</keyword>
<keyword evidence="1" id="KW-0489">Methyltransferase</keyword>
<evidence type="ECO:0000256" key="3">
    <source>
        <dbReference type="ARBA" id="ARBA00022691"/>
    </source>
</evidence>
<comment type="similarity">
    <text evidence="4">Belongs to the class I-like SAM-binding methyltransferase superfamily. Cation-independent O-methyltransferase family.</text>
</comment>
<dbReference type="PANTHER" id="PTHR43712:SF5">
    <property type="entry name" value="O-METHYLTRANSFERASE ASQN-RELATED"/>
    <property type="match status" value="1"/>
</dbReference>
<dbReference type="EMBL" id="LFMY01000009">
    <property type="protein sequence ID" value="OKL58469.1"/>
    <property type="molecule type" value="Genomic_DNA"/>
</dbReference>
<dbReference type="OrthoDB" id="1606438at2759"/>
<accession>A0A225AS93</accession>